<evidence type="ECO:0000256" key="1">
    <source>
        <dbReference type="ARBA" id="ARBA00004141"/>
    </source>
</evidence>
<dbReference type="Gene3D" id="1.20.1540.10">
    <property type="entry name" value="Rhomboid-like"/>
    <property type="match status" value="1"/>
</dbReference>
<dbReference type="GO" id="GO:0016020">
    <property type="term" value="C:membrane"/>
    <property type="evidence" value="ECO:0007669"/>
    <property type="project" value="UniProtKB-SubCell"/>
</dbReference>
<dbReference type="GO" id="GO:0004252">
    <property type="term" value="F:serine-type endopeptidase activity"/>
    <property type="evidence" value="ECO:0007669"/>
    <property type="project" value="InterPro"/>
</dbReference>
<feature type="transmembrane region" description="Helical" evidence="5">
    <location>
        <begin position="85"/>
        <end position="103"/>
    </location>
</feature>
<dbReference type="InterPro" id="IPR035952">
    <property type="entry name" value="Rhomboid-like_sf"/>
</dbReference>
<gene>
    <name evidence="7" type="ORF">SDC9_137086</name>
</gene>
<keyword evidence="4 5" id="KW-0472">Membrane</keyword>
<organism evidence="7">
    <name type="scientific">bioreactor metagenome</name>
    <dbReference type="NCBI Taxonomy" id="1076179"/>
    <lineage>
        <taxon>unclassified sequences</taxon>
        <taxon>metagenomes</taxon>
        <taxon>ecological metagenomes</taxon>
    </lineage>
</organism>
<comment type="subcellular location">
    <subcellularLocation>
        <location evidence="1">Membrane</location>
        <topology evidence="1">Multi-pass membrane protein</topology>
    </subcellularLocation>
</comment>
<evidence type="ECO:0000313" key="7">
    <source>
        <dbReference type="EMBL" id="MPM89970.1"/>
    </source>
</evidence>
<evidence type="ECO:0000256" key="3">
    <source>
        <dbReference type="ARBA" id="ARBA00022989"/>
    </source>
</evidence>
<evidence type="ECO:0000259" key="6">
    <source>
        <dbReference type="Pfam" id="PF01694"/>
    </source>
</evidence>
<name>A0A645DKK5_9ZZZZ</name>
<dbReference type="Pfam" id="PF01694">
    <property type="entry name" value="Rhomboid"/>
    <property type="match status" value="1"/>
</dbReference>
<feature type="transmembrane region" description="Helical" evidence="5">
    <location>
        <begin position="43"/>
        <end position="65"/>
    </location>
</feature>
<feature type="domain" description="Peptidase S54 rhomboid" evidence="6">
    <location>
        <begin position="36"/>
        <end position="189"/>
    </location>
</feature>
<dbReference type="InterPro" id="IPR022764">
    <property type="entry name" value="Peptidase_S54_rhomboid_dom"/>
</dbReference>
<dbReference type="AlphaFoldDB" id="A0A645DKK5"/>
<reference evidence="7" key="1">
    <citation type="submission" date="2019-08" db="EMBL/GenBank/DDBJ databases">
        <authorList>
            <person name="Kucharzyk K."/>
            <person name="Murdoch R.W."/>
            <person name="Higgins S."/>
            <person name="Loffler F."/>
        </authorList>
    </citation>
    <scope>NUCLEOTIDE SEQUENCE</scope>
</reference>
<sequence>MITFIIIGVTAIISIAAFGNRAMMERLIFQPTEAKRGQWYRLFTYGVLHADYMHLIFNMFTLYFFGGDIERAFKITFGEEAGATCYLLLYITALPISILPTYFKQKNNVNYRGLGASGAVSAVIFAYILINPMSFMGILFIPVWLPAFLFGIIFLLISVSLDKKQSMGINHLAHITGSLYGIAFMVVVFITLAHINLVNEFIDKVKVDSISDLIRIGY</sequence>
<dbReference type="PANTHER" id="PTHR43066">
    <property type="entry name" value="RHOMBOID-RELATED PROTEIN"/>
    <property type="match status" value="1"/>
</dbReference>
<dbReference type="EMBL" id="VSSQ01037320">
    <property type="protein sequence ID" value="MPM89970.1"/>
    <property type="molecule type" value="Genomic_DNA"/>
</dbReference>
<feature type="transmembrane region" description="Helical" evidence="5">
    <location>
        <begin position="109"/>
        <end position="130"/>
    </location>
</feature>
<comment type="caution">
    <text evidence="7">The sequence shown here is derived from an EMBL/GenBank/DDBJ whole genome shotgun (WGS) entry which is preliminary data.</text>
</comment>
<feature type="transmembrane region" description="Helical" evidence="5">
    <location>
        <begin position="179"/>
        <end position="198"/>
    </location>
</feature>
<protein>
    <recommendedName>
        <fullName evidence="6">Peptidase S54 rhomboid domain-containing protein</fullName>
    </recommendedName>
</protein>
<evidence type="ECO:0000256" key="5">
    <source>
        <dbReference type="SAM" id="Phobius"/>
    </source>
</evidence>
<dbReference type="SUPFAM" id="SSF144091">
    <property type="entry name" value="Rhomboid-like"/>
    <property type="match status" value="1"/>
</dbReference>
<accession>A0A645DKK5</accession>
<keyword evidence="2 5" id="KW-0812">Transmembrane</keyword>
<keyword evidence="3 5" id="KW-1133">Transmembrane helix</keyword>
<feature type="transmembrane region" description="Helical" evidence="5">
    <location>
        <begin position="137"/>
        <end position="159"/>
    </location>
</feature>
<proteinExistence type="predicted"/>
<evidence type="ECO:0000256" key="4">
    <source>
        <dbReference type="ARBA" id="ARBA00023136"/>
    </source>
</evidence>
<evidence type="ECO:0000256" key="2">
    <source>
        <dbReference type="ARBA" id="ARBA00022692"/>
    </source>
</evidence>